<dbReference type="EMBL" id="JACJIA010000003">
    <property type="protein sequence ID" value="MBA8951123.1"/>
    <property type="molecule type" value="Genomic_DNA"/>
</dbReference>
<protein>
    <submittedName>
        <fullName evidence="1">Uncharacterized protein</fullName>
    </submittedName>
</protein>
<name>A0A7W3LN02_ACTNM</name>
<dbReference type="Proteomes" id="UP000572680">
    <property type="component" value="Unassembled WGS sequence"/>
</dbReference>
<organism evidence="1 2">
    <name type="scientific">Actinomadura namibiensis</name>
    <dbReference type="NCBI Taxonomy" id="182080"/>
    <lineage>
        <taxon>Bacteria</taxon>
        <taxon>Bacillati</taxon>
        <taxon>Actinomycetota</taxon>
        <taxon>Actinomycetes</taxon>
        <taxon>Streptosporangiales</taxon>
        <taxon>Thermomonosporaceae</taxon>
        <taxon>Actinomadura</taxon>
    </lineage>
</organism>
<gene>
    <name evidence="1" type="ORF">HNR61_002754</name>
</gene>
<reference evidence="1 2" key="1">
    <citation type="submission" date="2020-08" db="EMBL/GenBank/DDBJ databases">
        <title>Genomic Encyclopedia of Type Strains, Phase IV (KMG-IV): sequencing the most valuable type-strain genomes for metagenomic binning, comparative biology and taxonomic classification.</title>
        <authorList>
            <person name="Goeker M."/>
        </authorList>
    </citation>
    <scope>NUCLEOTIDE SEQUENCE [LARGE SCALE GENOMIC DNA]</scope>
    <source>
        <strain evidence="1 2">DSM 44197</strain>
    </source>
</reference>
<dbReference type="RefSeq" id="WP_182843500.1">
    <property type="nucleotide sequence ID" value="NZ_BAAALP010000009.1"/>
</dbReference>
<evidence type="ECO:0000313" key="1">
    <source>
        <dbReference type="EMBL" id="MBA8951123.1"/>
    </source>
</evidence>
<dbReference type="AlphaFoldDB" id="A0A7W3LN02"/>
<sequence>MGAREWLEVRERLVRDRERFGRIADAYYANMTRVAGTPLLGRDAWTPDAPVPLERVRLEWTEHAPPPAVTGPGRGLPEGFADYAGAVGALAAPRVFEDRPAYRLLAAGLRGDPVLRFGRARYFDAVNVGEAAAHELAEGGRALRERVGDPRDLARRPALMAVTTLTVTASGTYVLHWRDPAKVAHAGGLHQVMPVGVFQQATDERADLDLWWNITREYGEEFLGTGEDHTRADDRFTAFRRGWEAARERGDVRPYCLGLGVDPLTFAVDLLTVTVVEDAAFAALFGGMVAENDEGRVSLAAFDGSVPGPMQPAGAAALRLAWRHRRALGVSPARSA</sequence>
<accession>A0A7W3LN02</accession>
<comment type="caution">
    <text evidence="1">The sequence shown here is derived from an EMBL/GenBank/DDBJ whole genome shotgun (WGS) entry which is preliminary data.</text>
</comment>
<proteinExistence type="predicted"/>
<keyword evidence="2" id="KW-1185">Reference proteome</keyword>
<evidence type="ECO:0000313" key="2">
    <source>
        <dbReference type="Proteomes" id="UP000572680"/>
    </source>
</evidence>